<evidence type="ECO:0000313" key="3">
    <source>
        <dbReference type="EMBL" id="TIC92406.1"/>
    </source>
</evidence>
<dbReference type="Proteomes" id="UP000305883">
    <property type="component" value="Unassembled WGS sequence"/>
</dbReference>
<gene>
    <name evidence="3" type="ORF">CH35J_010271</name>
</gene>
<protein>
    <recommendedName>
        <fullName evidence="2">DUF7726 domain-containing protein</fullName>
    </recommendedName>
</protein>
<comment type="caution">
    <text evidence="3">The sequence shown here is derived from an EMBL/GenBank/DDBJ whole genome shotgun (WGS) entry which is preliminary data.</text>
</comment>
<feature type="domain" description="DUF7726" evidence="2">
    <location>
        <begin position="62"/>
        <end position="95"/>
    </location>
</feature>
<reference evidence="3 4" key="1">
    <citation type="journal article" date="2019" name="Genome Biol. Evol.">
        <title>Genomic Plasticity Mediated by Transposable Elements in the Plant Pathogenic Fungus Colletotrichum higginsianum.</title>
        <authorList>
            <person name="Tsushima A."/>
            <person name="Gan P."/>
            <person name="Kumakura N."/>
            <person name="Narusaka M."/>
            <person name="Takano Y."/>
            <person name="Narusaka Y."/>
            <person name="Shirasu K."/>
        </authorList>
    </citation>
    <scope>NUCLEOTIDE SEQUENCE [LARGE SCALE GENOMIC DNA]</scope>
    <source>
        <strain evidence="3 4">MAFF305635-RFP</strain>
    </source>
</reference>
<evidence type="ECO:0000259" key="2">
    <source>
        <dbReference type="Pfam" id="PF24852"/>
    </source>
</evidence>
<dbReference type="AlphaFoldDB" id="A0A4T0VKG2"/>
<organism evidence="3 4">
    <name type="scientific">Colletotrichum higginsianum</name>
    <dbReference type="NCBI Taxonomy" id="80884"/>
    <lineage>
        <taxon>Eukaryota</taxon>
        <taxon>Fungi</taxon>
        <taxon>Dikarya</taxon>
        <taxon>Ascomycota</taxon>
        <taxon>Pezizomycotina</taxon>
        <taxon>Sordariomycetes</taxon>
        <taxon>Hypocreomycetidae</taxon>
        <taxon>Glomerellales</taxon>
        <taxon>Glomerellaceae</taxon>
        <taxon>Colletotrichum</taxon>
        <taxon>Colletotrichum destructivum species complex</taxon>
    </lineage>
</organism>
<sequence length="146" mass="15992">MPPKKRTTVAAAVPLGEADANRGSATNNTMTEPAEKPAPKSRKRKSDAVDGAAYPSGSTHRIAYNSLSDFLKKKGPTSGNTSSVFYAGYVFFEKLCIVTKKPKGKTRLEMEILWPDGFDTHAQMASYIVPTYATLTMDQYGKVRCY</sequence>
<proteinExistence type="predicted"/>
<dbReference type="Pfam" id="PF24852">
    <property type="entry name" value="DUF7726"/>
    <property type="match status" value="1"/>
</dbReference>
<evidence type="ECO:0000313" key="4">
    <source>
        <dbReference type="Proteomes" id="UP000305883"/>
    </source>
</evidence>
<dbReference type="EMBL" id="MWPZ01000008">
    <property type="protein sequence ID" value="TIC92406.1"/>
    <property type="molecule type" value="Genomic_DNA"/>
</dbReference>
<dbReference type="OrthoDB" id="2592504at2759"/>
<dbReference type="InterPro" id="IPR056143">
    <property type="entry name" value="DUF7726"/>
</dbReference>
<name>A0A4T0VKG2_9PEZI</name>
<dbReference type="PANTHER" id="PTHR42339">
    <property type="entry name" value="HISTONE H1"/>
    <property type="match status" value="1"/>
</dbReference>
<evidence type="ECO:0000256" key="1">
    <source>
        <dbReference type="SAM" id="MobiDB-lite"/>
    </source>
</evidence>
<accession>A0A4T0VKG2</accession>
<dbReference type="PANTHER" id="PTHR42339:SF1">
    <property type="entry name" value="HISTONE H1"/>
    <property type="match status" value="1"/>
</dbReference>
<feature type="region of interest" description="Disordered" evidence="1">
    <location>
        <begin position="1"/>
        <end position="57"/>
    </location>
</feature>